<dbReference type="EMBL" id="CM039434">
    <property type="protein sequence ID" value="KAI4324066.1"/>
    <property type="molecule type" value="Genomic_DNA"/>
</dbReference>
<dbReference type="Proteomes" id="UP000828941">
    <property type="component" value="Chromosome 9"/>
</dbReference>
<organism evidence="1 2">
    <name type="scientific">Bauhinia variegata</name>
    <name type="common">Purple orchid tree</name>
    <name type="synonym">Phanera variegata</name>
    <dbReference type="NCBI Taxonomy" id="167791"/>
    <lineage>
        <taxon>Eukaryota</taxon>
        <taxon>Viridiplantae</taxon>
        <taxon>Streptophyta</taxon>
        <taxon>Embryophyta</taxon>
        <taxon>Tracheophyta</taxon>
        <taxon>Spermatophyta</taxon>
        <taxon>Magnoliopsida</taxon>
        <taxon>eudicotyledons</taxon>
        <taxon>Gunneridae</taxon>
        <taxon>Pentapetalae</taxon>
        <taxon>rosids</taxon>
        <taxon>fabids</taxon>
        <taxon>Fabales</taxon>
        <taxon>Fabaceae</taxon>
        <taxon>Cercidoideae</taxon>
        <taxon>Cercideae</taxon>
        <taxon>Bauhiniinae</taxon>
        <taxon>Bauhinia</taxon>
    </lineage>
</organism>
<protein>
    <submittedName>
        <fullName evidence="1">Uncharacterized protein</fullName>
    </submittedName>
</protein>
<sequence>MDFSFRLPHSFCSLPMLRKLNLSYCNLSERSIPGDIECLYFLLSLDLSGNNFISLPNSISELFMLKFLHINCCKRLQSLPELPSELEVLDARNSTSLKTFKSHSSKQCSLVPWSKNWTFNENHNNGWLVGEGIFQELLLDQKFHITIPGDKIPSWFDTQNSSSLSTLRLQFPHNCPLTQWVGIAFSCVLVYKGYSYFRRSYHGYNICYDMDGVQFSLSVAGSLGPGPRGEPNQPHLSIIYMSAIKLRERIYKDNDCREIEFRFDTSALNVSSKIFGLGDRECLEVIGCGGRLVYEQDFEDWNKTIWAMQQ</sequence>
<reference evidence="1 2" key="1">
    <citation type="journal article" date="2022" name="DNA Res.">
        <title>Chromosomal-level genome assembly of the orchid tree Bauhinia variegata (Leguminosae; Cercidoideae) supports the allotetraploid origin hypothesis of Bauhinia.</title>
        <authorList>
            <person name="Zhong Y."/>
            <person name="Chen Y."/>
            <person name="Zheng D."/>
            <person name="Pang J."/>
            <person name="Liu Y."/>
            <person name="Luo S."/>
            <person name="Meng S."/>
            <person name="Qian L."/>
            <person name="Wei D."/>
            <person name="Dai S."/>
            <person name="Zhou R."/>
        </authorList>
    </citation>
    <scope>NUCLEOTIDE SEQUENCE [LARGE SCALE GENOMIC DNA]</scope>
    <source>
        <strain evidence="1">BV-YZ2020</strain>
    </source>
</reference>
<name>A0ACB9MJ82_BAUVA</name>
<evidence type="ECO:0000313" key="2">
    <source>
        <dbReference type="Proteomes" id="UP000828941"/>
    </source>
</evidence>
<evidence type="ECO:0000313" key="1">
    <source>
        <dbReference type="EMBL" id="KAI4324066.1"/>
    </source>
</evidence>
<gene>
    <name evidence="1" type="ORF">L6164_023632</name>
</gene>
<keyword evidence="2" id="KW-1185">Reference proteome</keyword>
<comment type="caution">
    <text evidence="1">The sequence shown here is derived from an EMBL/GenBank/DDBJ whole genome shotgun (WGS) entry which is preliminary data.</text>
</comment>
<proteinExistence type="predicted"/>
<accession>A0ACB9MJ82</accession>